<sequence length="376" mass="42033">MCSSGRLGFLSMDNTEGWCIYDDMLVEPFKARGWAVTPRIPWRRFREHDWSQYDIVVVRSTWDYQDDLTLFHAALDHIASKCAVENSVTLMKWNSSKLNLQDTSFTVSLVSKLQESYHELERSSFLIDASPRILPTAFVVPGDVYTGSPSAAVGRALESFEEVVIKPAVGASSFDTFRIKRGELQAPYIFVEDPTVVELRGRETQLVTKEFATQAAFIDELFSDIPCLVQPFVAEIMSAGEYSLFYFGGSLSHAMHKVPKAGDYRSQEDYGAVHHRVDLDSLPAGVCECASRAIQALPLDQPPLYSRMDVVVLPKSIMEPLAREGSSTHFTVAEGNREPPGYALMEAELIEPSLYFNVASEGITNFIEEFCKRHGG</sequence>
<dbReference type="PANTHER" id="PTHR39217:SF1">
    <property type="entry name" value="GLUTATHIONE SYNTHETASE"/>
    <property type="match status" value="1"/>
</dbReference>
<dbReference type="EMBL" id="LSRX01000028">
    <property type="protein sequence ID" value="OLQ13430.1"/>
    <property type="molecule type" value="Genomic_DNA"/>
</dbReference>
<organism evidence="1 2">
    <name type="scientific">Symbiodinium microadriaticum</name>
    <name type="common">Dinoflagellate</name>
    <name type="synonym">Zooxanthella microadriatica</name>
    <dbReference type="NCBI Taxonomy" id="2951"/>
    <lineage>
        <taxon>Eukaryota</taxon>
        <taxon>Sar</taxon>
        <taxon>Alveolata</taxon>
        <taxon>Dinophyceae</taxon>
        <taxon>Suessiales</taxon>
        <taxon>Symbiodiniaceae</taxon>
        <taxon>Symbiodinium</taxon>
    </lineage>
</organism>
<proteinExistence type="predicted"/>
<accession>A0A1Q9F166</accession>
<dbReference type="InterPro" id="IPR053191">
    <property type="entry name" value="DcsG_Biosynth_Enzyme"/>
</dbReference>
<dbReference type="OMA" id="TWDYHRR"/>
<gene>
    <name evidence="1" type="ORF">AK812_SmicGene2556</name>
</gene>
<dbReference type="AlphaFoldDB" id="A0A1Q9F166"/>
<evidence type="ECO:0008006" key="3">
    <source>
        <dbReference type="Google" id="ProtNLM"/>
    </source>
</evidence>
<evidence type="ECO:0000313" key="2">
    <source>
        <dbReference type="Proteomes" id="UP000186817"/>
    </source>
</evidence>
<evidence type="ECO:0000313" key="1">
    <source>
        <dbReference type="EMBL" id="OLQ13430.1"/>
    </source>
</evidence>
<protein>
    <recommendedName>
        <fullName evidence="3">ATP-grasp domain-containing protein</fullName>
    </recommendedName>
</protein>
<name>A0A1Q9F166_SYMMI</name>
<reference evidence="1 2" key="1">
    <citation type="submission" date="2016-02" db="EMBL/GenBank/DDBJ databases">
        <title>Genome analysis of coral dinoflagellate symbionts highlights evolutionary adaptations to a symbiotic lifestyle.</title>
        <authorList>
            <person name="Aranda M."/>
            <person name="Li Y."/>
            <person name="Liew Y.J."/>
            <person name="Baumgarten S."/>
            <person name="Simakov O."/>
            <person name="Wilson M."/>
            <person name="Piel J."/>
            <person name="Ashoor H."/>
            <person name="Bougouffa S."/>
            <person name="Bajic V.B."/>
            <person name="Ryu T."/>
            <person name="Ravasi T."/>
            <person name="Bayer T."/>
            <person name="Micklem G."/>
            <person name="Kim H."/>
            <person name="Bhak J."/>
            <person name="Lajeunesse T.C."/>
            <person name="Voolstra C.R."/>
        </authorList>
    </citation>
    <scope>NUCLEOTIDE SEQUENCE [LARGE SCALE GENOMIC DNA]</scope>
    <source>
        <strain evidence="1 2">CCMP2467</strain>
    </source>
</reference>
<dbReference type="OrthoDB" id="406765at2759"/>
<dbReference type="SUPFAM" id="SSF56059">
    <property type="entry name" value="Glutathione synthetase ATP-binding domain-like"/>
    <property type="match status" value="1"/>
</dbReference>
<keyword evidence="2" id="KW-1185">Reference proteome</keyword>
<comment type="caution">
    <text evidence="1">The sequence shown here is derived from an EMBL/GenBank/DDBJ whole genome shotgun (WGS) entry which is preliminary data.</text>
</comment>
<dbReference type="Proteomes" id="UP000186817">
    <property type="component" value="Unassembled WGS sequence"/>
</dbReference>
<dbReference type="PANTHER" id="PTHR39217">
    <property type="match status" value="1"/>
</dbReference>